<feature type="compositionally biased region" description="Basic and acidic residues" evidence="2">
    <location>
        <begin position="359"/>
        <end position="373"/>
    </location>
</feature>
<dbReference type="SUPFAM" id="SSF75632">
    <property type="entry name" value="Cullin homology domain"/>
    <property type="match status" value="1"/>
</dbReference>
<feature type="non-terminal residue" evidence="4">
    <location>
        <position position="552"/>
    </location>
</feature>
<dbReference type="EMBL" id="JBDODL010001179">
    <property type="protein sequence ID" value="MES1921240.1"/>
    <property type="molecule type" value="Genomic_DNA"/>
</dbReference>
<feature type="region of interest" description="Disordered" evidence="2">
    <location>
        <begin position="354"/>
        <end position="384"/>
    </location>
</feature>
<comment type="similarity">
    <text evidence="1">Belongs to the cullin family.</text>
</comment>
<dbReference type="SUPFAM" id="SSF74788">
    <property type="entry name" value="Cullin repeat-like"/>
    <property type="match status" value="1"/>
</dbReference>
<accession>A0ABV2ANJ6</accession>
<evidence type="ECO:0000256" key="2">
    <source>
        <dbReference type="SAM" id="MobiDB-lite"/>
    </source>
</evidence>
<organism evidence="4 5">
    <name type="scientific">Bonamia ostreae</name>
    <dbReference type="NCBI Taxonomy" id="126728"/>
    <lineage>
        <taxon>Eukaryota</taxon>
        <taxon>Sar</taxon>
        <taxon>Rhizaria</taxon>
        <taxon>Endomyxa</taxon>
        <taxon>Ascetosporea</taxon>
        <taxon>Haplosporida</taxon>
        <taxon>Bonamia</taxon>
    </lineage>
</organism>
<dbReference type="PANTHER" id="PTHR11932">
    <property type="entry name" value="CULLIN"/>
    <property type="match status" value="1"/>
</dbReference>
<dbReference type="InterPro" id="IPR045093">
    <property type="entry name" value="Cullin"/>
</dbReference>
<proteinExistence type="inferred from homology"/>
<dbReference type="InterPro" id="IPR016159">
    <property type="entry name" value="Cullin_repeat-like_dom_sf"/>
</dbReference>
<dbReference type="InterPro" id="IPR001373">
    <property type="entry name" value="Cullin_N"/>
</dbReference>
<dbReference type="Proteomes" id="UP001439008">
    <property type="component" value="Unassembled WGS sequence"/>
</dbReference>
<protein>
    <recommendedName>
        <fullName evidence="3">Cullin N-terminal domain-containing protein</fullName>
    </recommendedName>
</protein>
<evidence type="ECO:0000313" key="4">
    <source>
        <dbReference type="EMBL" id="MES1921240.1"/>
    </source>
</evidence>
<name>A0ABV2ANJ6_9EUKA</name>
<gene>
    <name evidence="4" type="ORF">MHBO_002797</name>
</gene>
<dbReference type="Pfam" id="PF00888">
    <property type="entry name" value="Cullin"/>
    <property type="match status" value="1"/>
</dbReference>
<reference evidence="4 5" key="1">
    <citation type="journal article" date="2024" name="BMC Biol.">
        <title>Comparative genomics of Ascetosporea gives new insight into the evolutionary basis for animal parasitism in Rhizaria.</title>
        <authorList>
            <person name="Hiltunen Thoren M."/>
            <person name="Onut-Brannstrom I."/>
            <person name="Alfjorden A."/>
            <person name="Peckova H."/>
            <person name="Swords F."/>
            <person name="Hooper C."/>
            <person name="Holzer A.S."/>
            <person name="Bass D."/>
            <person name="Burki F."/>
        </authorList>
    </citation>
    <scope>NUCLEOTIDE SEQUENCE [LARGE SCALE GENOMIC DNA]</scope>
    <source>
        <strain evidence="4">20-A016</strain>
    </source>
</reference>
<evidence type="ECO:0000259" key="3">
    <source>
        <dbReference type="Pfam" id="PF00888"/>
    </source>
</evidence>
<dbReference type="InterPro" id="IPR036317">
    <property type="entry name" value="Cullin_homology_sf"/>
</dbReference>
<sequence>MASQQKTQKFDIESDWKTLSEIGINPFFERVENCSSTELKNMNIPQKSYLKCYSLVYAMCNQKPPPDYAALLYEKHSKILENYCNRVSKQKLEKVKDKIPKFLIEWITRWEKYKWIVSGLRRIFLYIDRFHVEENKQIATLTEKGYFLYKNLVFGNFAKSVAANLIQIYQNERSQYFSNLIRDCLKVFEEIDEFCNEKFYENVFEKMFFEHSATTFNKCAANFIEEKMDFRSFLENTEIFLEEERKRSQKTFNVKTCKQLEQIAIDIFLDRHHKNFFSKEETTLRNLFRERNLDLLAKTFSLYKLESSKKGSALILRAFGHHISDRFETFYKTNQPKWLKFFWKIDDHKIKKFQNNNETTKRPISKSEDEKRKNGMNNGNEESTLDVGADRIDFGEWIEWHQRTTNCVLEEHRESQKIIEAVFNGDVGVNAVVHRETERFLNSRERFAPALAQLLNDALAARRNYRKKTNSAVETRKVVALHRFVREKKLFEKVFLLLMAERHLNENVKSRAFEIRLLEALSAVSGINWKERFDWICLEKMEFKKLQQSCFR</sequence>
<keyword evidence="5" id="KW-1185">Reference proteome</keyword>
<feature type="domain" description="Cullin N-terminal" evidence="3">
    <location>
        <begin position="41"/>
        <end position="529"/>
    </location>
</feature>
<dbReference type="Gene3D" id="1.20.1310.10">
    <property type="entry name" value="Cullin Repeats"/>
    <property type="match status" value="2"/>
</dbReference>
<evidence type="ECO:0000313" key="5">
    <source>
        <dbReference type="Proteomes" id="UP001439008"/>
    </source>
</evidence>
<comment type="caution">
    <text evidence="4">The sequence shown here is derived from an EMBL/GenBank/DDBJ whole genome shotgun (WGS) entry which is preliminary data.</text>
</comment>
<evidence type="ECO:0000256" key="1">
    <source>
        <dbReference type="ARBA" id="ARBA00006019"/>
    </source>
</evidence>